<accession>A0A9W9RYE5</accession>
<evidence type="ECO:0000256" key="5">
    <source>
        <dbReference type="ARBA" id="ARBA00023136"/>
    </source>
</evidence>
<dbReference type="EMBL" id="JAPZBR010000001">
    <property type="protein sequence ID" value="KAJ5367339.1"/>
    <property type="molecule type" value="Genomic_DNA"/>
</dbReference>
<keyword evidence="10" id="KW-1185">Reference proteome</keyword>
<evidence type="ECO:0000256" key="4">
    <source>
        <dbReference type="ARBA" id="ARBA00022989"/>
    </source>
</evidence>
<gene>
    <name evidence="9" type="ORF">N7541_001280</name>
</gene>
<keyword evidence="5 7" id="KW-0472">Membrane</keyword>
<comment type="similarity">
    <text evidence="2 6">Belongs to the OXA1/ALB3/YidC family.</text>
</comment>
<dbReference type="PANTHER" id="PTHR12428:SF65">
    <property type="entry name" value="CYTOCHROME C OXIDASE ASSEMBLY PROTEIN COX18, MITOCHONDRIAL"/>
    <property type="match status" value="1"/>
</dbReference>
<name>A0A9W9RYE5_PENBR</name>
<reference evidence="9" key="1">
    <citation type="submission" date="2022-12" db="EMBL/GenBank/DDBJ databases">
        <authorList>
            <person name="Petersen C."/>
        </authorList>
    </citation>
    <scope>NUCLEOTIDE SEQUENCE</scope>
    <source>
        <strain evidence="9">IBT 35675</strain>
    </source>
</reference>
<evidence type="ECO:0000256" key="1">
    <source>
        <dbReference type="ARBA" id="ARBA00004141"/>
    </source>
</evidence>
<dbReference type="GO" id="GO:0032979">
    <property type="term" value="P:protein insertion into mitochondrial inner membrane from matrix"/>
    <property type="evidence" value="ECO:0007669"/>
    <property type="project" value="TreeGrafter"/>
</dbReference>
<dbReference type="GO" id="GO:0033617">
    <property type="term" value="P:mitochondrial respiratory chain complex IV assembly"/>
    <property type="evidence" value="ECO:0007669"/>
    <property type="project" value="TreeGrafter"/>
</dbReference>
<dbReference type="GO" id="GO:0005743">
    <property type="term" value="C:mitochondrial inner membrane"/>
    <property type="evidence" value="ECO:0007669"/>
    <property type="project" value="TreeGrafter"/>
</dbReference>
<dbReference type="Pfam" id="PF02096">
    <property type="entry name" value="60KD_IMP"/>
    <property type="match status" value="1"/>
</dbReference>
<organism evidence="9 10">
    <name type="scientific">Penicillium brevicompactum</name>
    <dbReference type="NCBI Taxonomy" id="5074"/>
    <lineage>
        <taxon>Eukaryota</taxon>
        <taxon>Fungi</taxon>
        <taxon>Dikarya</taxon>
        <taxon>Ascomycota</taxon>
        <taxon>Pezizomycotina</taxon>
        <taxon>Eurotiomycetes</taxon>
        <taxon>Eurotiomycetidae</taxon>
        <taxon>Eurotiales</taxon>
        <taxon>Aspergillaceae</taxon>
        <taxon>Penicillium</taxon>
    </lineage>
</organism>
<evidence type="ECO:0000313" key="9">
    <source>
        <dbReference type="EMBL" id="KAJ5367339.1"/>
    </source>
</evidence>
<evidence type="ECO:0000256" key="2">
    <source>
        <dbReference type="ARBA" id="ARBA00009877"/>
    </source>
</evidence>
<dbReference type="AlphaFoldDB" id="A0A9W9RYE5"/>
<evidence type="ECO:0000256" key="6">
    <source>
        <dbReference type="RuleBase" id="RU003945"/>
    </source>
</evidence>
<feature type="transmembrane region" description="Helical" evidence="7">
    <location>
        <begin position="254"/>
        <end position="276"/>
    </location>
</feature>
<evidence type="ECO:0000256" key="7">
    <source>
        <dbReference type="SAM" id="Phobius"/>
    </source>
</evidence>
<dbReference type="Proteomes" id="UP001148299">
    <property type="component" value="Unassembled WGS sequence"/>
</dbReference>
<sequence>MYPLRSASALRSVPRAAKLQHLQARYFHPTKPTHSAIDTFLNGSTAIIHGVHTVSYLPWAASIPLTAVFVRSFIGFPLQLYSRIRAQEEKRLQPLIQSWSAVYNEQAMLTAASPDERKRQASKMIQRRAKEIYSIWGISKLWRPLMFLQVPVFLAFMEGLRGMSGNNQGIVSWLYSWGNSSTPESTAELMRSRLEPSFMDEGALWFPDLLAGDQSGVLPALLTASILSNMVAGWKVKSLKEISDLPKIQMYKEIFFRGLRTFIQLFAIQVGIMSYVNQLPTALLLYWITSTNLATLQTWFLDKKVFAQKELKPFQKRFIAFEKPGEKDPFQLKNLR</sequence>
<dbReference type="InterPro" id="IPR001708">
    <property type="entry name" value="YidC/ALB3/OXA1/COX18"/>
</dbReference>
<evidence type="ECO:0000259" key="8">
    <source>
        <dbReference type="Pfam" id="PF02096"/>
    </source>
</evidence>
<dbReference type="GO" id="GO:0032977">
    <property type="term" value="F:membrane insertase activity"/>
    <property type="evidence" value="ECO:0007669"/>
    <property type="project" value="InterPro"/>
</dbReference>
<evidence type="ECO:0000256" key="3">
    <source>
        <dbReference type="ARBA" id="ARBA00022692"/>
    </source>
</evidence>
<feature type="domain" description="Membrane insertase YidC/Oxa/ALB C-terminal" evidence="8">
    <location>
        <begin position="59"/>
        <end position="302"/>
    </location>
</feature>
<dbReference type="InterPro" id="IPR028055">
    <property type="entry name" value="YidC/Oxa/ALB_C"/>
</dbReference>
<comment type="subcellular location">
    <subcellularLocation>
        <location evidence="1 6">Membrane</location>
        <topology evidence="1 6">Multi-pass membrane protein</topology>
    </subcellularLocation>
</comment>
<keyword evidence="3 6" id="KW-0812">Transmembrane</keyword>
<protein>
    <recommendedName>
        <fullName evidence="8">Membrane insertase YidC/Oxa/ALB C-terminal domain-containing protein</fullName>
    </recommendedName>
</protein>
<comment type="caution">
    <text evidence="9">The sequence shown here is derived from an EMBL/GenBank/DDBJ whole genome shotgun (WGS) entry which is preliminary data.</text>
</comment>
<dbReference type="PANTHER" id="PTHR12428">
    <property type="entry name" value="OXA1"/>
    <property type="match status" value="1"/>
</dbReference>
<keyword evidence="4 7" id="KW-1133">Transmembrane helix</keyword>
<proteinExistence type="inferred from homology"/>
<reference evidence="9" key="2">
    <citation type="journal article" date="2023" name="IMA Fungus">
        <title>Comparative genomic study of the Penicillium genus elucidates a diverse pangenome and 15 lateral gene transfer events.</title>
        <authorList>
            <person name="Petersen C."/>
            <person name="Sorensen T."/>
            <person name="Nielsen M.R."/>
            <person name="Sondergaard T.E."/>
            <person name="Sorensen J.L."/>
            <person name="Fitzpatrick D.A."/>
            <person name="Frisvad J.C."/>
            <person name="Nielsen K.L."/>
        </authorList>
    </citation>
    <scope>NUCLEOTIDE SEQUENCE</scope>
    <source>
        <strain evidence="9">IBT 35675</strain>
    </source>
</reference>
<evidence type="ECO:0000313" key="10">
    <source>
        <dbReference type="Proteomes" id="UP001148299"/>
    </source>
</evidence>